<feature type="signal peptide" evidence="1">
    <location>
        <begin position="1"/>
        <end position="19"/>
    </location>
</feature>
<evidence type="ECO:0000259" key="2">
    <source>
        <dbReference type="Pfam" id="PF03413"/>
    </source>
</evidence>
<feature type="chain" id="PRO_5002133224" evidence="1">
    <location>
        <begin position="20"/>
        <end position="167"/>
    </location>
</feature>
<dbReference type="Proteomes" id="UP000056322">
    <property type="component" value="Chromosome 1"/>
</dbReference>
<dbReference type="RefSeq" id="WP_045750994.1">
    <property type="nucleotide sequence ID" value="NZ_LN794158.1"/>
</dbReference>
<proteinExistence type="predicted"/>
<dbReference type="AlphaFoldDB" id="A0A0B7IU48"/>
<feature type="domain" description="PepSY" evidence="2">
    <location>
        <begin position="98"/>
        <end position="158"/>
    </location>
</feature>
<protein>
    <submittedName>
        <fullName evidence="3">Propeptide PepSY amd peptidase M4</fullName>
    </submittedName>
</protein>
<dbReference type="InterPro" id="IPR025711">
    <property type="entry name" value="PepSY"/>
</dbReference>
<dbReference type="OrthoDB" id="8537216at2"/>
<dbReference type="Pfam" id="PF03413">
    <property type="entry name" value="PepSY"/>
    <property type="match status" value="2"/>
</dbReference>
<sequence>MKKISLALAALLVTLPAFAAPAHKGAVETCLKAALAKYPGQVISLEAEIENGKPIYEFDIKGKDGKEWEVECDAKTGKLTEAEEEIDIKDPRFASKAKVSLEDAKKIALAAKPGEIIETETSIEADGSISYEFDIKGTDGKEWEVEVDAVTGKIVEIEEEVYQIGLD</sequence>
<dbReference type="KEGG" id="mbac:BN1209_0726"/>
<dbReference type="Gene3D" id="3.10.450.40">
    <property type="match status" value="2"/>
</dbReference>
<gene>
    <name evidence="3" type="ORF">BN1209_0726</name>
</gene>
<keyword evidence="4" id="KW-1185">Reference proteome</keyword>
<evidence type="ECO:0000256" key="1">
    <source>
        <dbReference type="SAM" id="SignalP"/>
    </source>
</evidence>
<reference evidence="4" key="1">
    <citation type="submission" date="2014-12" db="EMBL/GenBank/DDBJ databases">
        <authorList>
            <person name="Salcher M.M."/>
        </authorList>
    </citation>
    <scope>NUCLEOTIDE SEQUENCE [LARGE SCALE GENOMIC DNA]</scope>
    <source>
        <strain evidence="4">MMS-10A-171</strain>
    </source>
</reference>
<evidence type="ECO:0000313" key="3">
    <source>
        <dbReference type="EMBL" id="CEN55769.1"/>
    </source>
</evidence>
<dbReference type="STRING" id="1581680.BN1209_0726"/>
<evidence type="ECO:0000313" key="4">
    <source>
        <dbReference type="Proteomes" id="UP000056322"/>
    </source>
</evidence>
<dbReference type="EMBL" id="LN794158">
    <property type="protein sequence ID" value="CEN55769.1"/>
    <property type="molecule type" value="Genomic_DNA"/>
</dbReference>
<dbReference type="HOGENOM" id="CLU_125933_0_0_4"/>
<accession>A0A0B7IU48</accession>
<keyword evidence="1" id="KW-0732">Signal</keyword>
<name>A0A0B7IU48_9PROT</name>
<organism evidence="3 4">
    <name type="scientific">Candidatus Methylopumilus turicensis</name>
    <dbReference type="NCBI Taxonomy" id="1581680"/>
    <lineage>
        <taxon>Bacteria</taxon>
        <taxon>Pseudomonadati</taxon>
        <taxon>Pseudomonadota</taxon>
        <taxon>Betaproteobacteria</taxon>
        <taxon>Nitrosomonadales</taxon>
        <taxon>Methylophilaceae</taxon>
        <taxon>Candidatus Methylopumilus</taxon>
    </lineage>
</organism>
<feature type="domain" description="PepSY" evidence="2">
    <location>
        <begin position="28"/>
        <end position="82"/>
    </location>
</feature>